<proteinExistence type="predicted"/>
<sequence>MPETGHPANEDRAAVSLNISVAGDDGQLQTDTPSSCGEANRDECASGSESVKPKPSLSRSAPSWSSGGGPFQLGYDEMARYDALAQIVDSFAIILGFDKVSAYKLYPNQPRRGAAHLANWLLTNEKALTLSYTQLDEARFLGLCRVFDRDQIVDILFYDATVQVCIDALEWGFRTRFIGVEFLADVFAWMLGVDHYSKAPAAVRTRLLVEYVKEERKSRPQCAEFFAVLSRYEAGMIRFACEIWAALVASVEKDS</sequence>
<feature type="region of interest" description="Disordered" evidence="1">
    <location>
        <begin position="20"/>
        <end position="66"/>
    </location>
</feature>
<keyword evidence="3" id="KW-1185">Reference proteome</keyword>
<feature type="compositionally biased region" description="Polar residues" evidence="1">
    <location>
        <begin position="27"/>
        <end position="37"/>
    </location>
</feature>
<accession>A0A5J5EEJ4</accession>
<feature type="compositionally biased region" description="Low complexity" evidence="1">
    <location>
        <begin position="55"/>
        <end position="65"/>
    </location>
</feature>
<reference evidence="2 3" key="1">
    <citation type="submission" date="2019-09" db="EMBL/GenBank/DDBJ databases">
        <title>Draft genome of the ectomycorrhizal ascomycete Sphaerosporella brunnea.</title>
        <authorList>
            <consortium name="DOE Joint Genome Institute"/>
            <person name="Benucci G.M."/>
            <person name="Marozzi G."/>
            <person name="Antonielli L."/>
            <person name="Sanchez S."/>
            <person name="Marco P."/>
            <person name="Wang X."/>
            <person name="Falini L.B."/>
            <person name="Barry K."/>
            <person name="Haridas S."/>
            <person name="Lipzen A."/>
            <person name="Labutti K."/>
            <person name="Grigoriev I.V."/>
            <person name="Murat C."/>
            <person name="Martin F."/>
            <person name="Albertini E."/>
            <person name="Donnini D."/>
            <person name="Bonito G."/>
        </authorList>
    </citation>
    <scope>NUCLEOTIDE SEQUENCE [LARGE SCALE GENOMIC DNA]</scope>
    <source>
        <strain evidence="2 3">Sb_GMNB300</strain>
    </source>
</reference>
<name>A0A5J5EEJ4_9PEZI</name>
<evidence type="ECO:0000313" key="3">
    <source>
        <dbReference type="Proteomes" id="UP000326924"/>
    </source>
</evidence>
<dbReference type="InParanoid" id="A0A5J5EEJ4"/>
<comment type="caution">
    <text evidence="2">The sequence shown here is derived from an EMBL/GenBank/DDBJ whole genome shotgun (WGS) entry which is preliminary data.</text>
</comment>
<dbReference type="Proteomes" id="UP000326924">
    <property type="component" value="Unassembled WGS sequence"/>
</dbReference>
<gene>
    <name evidence="2" type="ORF">FN846DRAFT_923268</name>
</gene>
<protein>
    <submittedName>
        <fullName evidence="2">Uncharacterized protein</fullName>
    </submittedName>
</protein>
<dbReference type="AlphaFoldDB" id="A0A5J5EEJ4"/>
<organism evidence="2 3">
    <name type="scientific">Sphaerosporella brunnea</name>
    <dbReference type="NCBI Taxonomy" id="1250544"/>
    <lineage>
        <taxon>Eukaryota</taxon>
        <taxon>Fungi</taxon>
        <taxon>Dikarya</taxon>
        <taxon>Ascomycota</taxon>
        <taxon>Pezizomycotina</taxon>
        <taxon>Pezizomycetes</taxon>
        <taxon>Pezizales</taxon>
        <taxon>Pyronemataceae</taxon>
        <taxon>Sphaerosporella</taxon>
    </lineage>
</organism>
<evidence type="ECO:0000313" key="2">
    <source>
        <dbReference type="EMBL" id="KAA8894042.1"/>
    </source>
</evidence>
<evidence type="ECO:0000256" key="1">
    <source>
        <dbReference type="SAM" id="MobiDB-lite"/>
    </source>
</evidence>
<dbReference type="EMBL" id="VXIS01000372">
    <property type="protein sequence ID" value="KAA8894042.1"/>
    <property type="molecule type" value="Genomic_DNA"/>
</dbReference>